<proteinExistence type="predicted"/>
<evidence type="ECO:0000313" key="1">
    <source>
        <dbReference type="EMBL" id="KAH7976886.1"/>
    </source>
</evidence>
<accession>A0A9D4T6R5</accession>
<dbReference type="AlphaFoldDB" id="A0A9D4T6R5"/>
<reference evidence="1" key="2">
    <citation type="submission" date="2021-09" db="EMBL/GenBank/DDBJ databases">
        <authorList>
            <person name="Jia N."/>
            <person name="Wang J."/>
            <person name="Shi W."/>
            <person name="Du L."/>
            <person name="Sun Y."/>
            <person name="Zhan W."/>
            <person name="Jiang J."/>
            <person name="Wang Q."/>
            <person name="Zhang B."/>
            <person name="Ji P."/>
            <person name="Sakyi L.B."/>
            <person name="Cui X."/>
            <person name="Yuan T."/>
            <person name="Jiang B."/>
            <person name="Yang W."/>
            <person name="Lam T.T.-Y."/>
            <person name="Chang Q."/>
            <person name="Ding S."/>
            <person name="Wang X."/>
            <person name="Zhu J."/>
            <person name="Ruan X."/>
            <person name="Zhao L."/>
            <person name="Wei J."/>
            <person name="Que T."/>
            <person name="Du C."/>
            <person name="Cheng J."/>
            <person name="Dai P."/>
            <person name="Han X."/>
            <person name="Huang E."/>
            <person name="Gao Y."/>
            <person name="Liu J."/>
            <person name="Shao H."/>
            <person name="Ye R."/>
            <person name="Li L."/>
            <person name="Wei W."/>
            <person name="Wang X."/>
            <person name="Wang C."/>
            <person name="Huo Q."/>
            <person name="Li W."/>
            <person name="Guo W."/>
            <person name="Chen H."/>
            <person name="Chen S."/>
            <person name="Zhou L."/>
            <person name="Zhou L."/>
            <person name="Ni X."/>
            <person name="Tian J."/>
            <person name="Zhou Y."/>
            <person name="Sheng Y."/>
            <person name="Liu T."/>
            <person name="Pan Y."/>
            <person name="Xia L."/>
            <person name="Li J."/>
            <person name="Zhao F."/>
            <person name="Cao W."/>
        </authorList>
    </citation>
    <scope>NUCLEOTIDE SEQUENCE</scope>
    <source>
        <strain evidence="1">Rsan-2018</strain>
        <tissue evidence="1">Larvae</tissue>
    </source>
</reference>
<sequence length="189" mass="21407">MTAQQPELTNGWKYTLTGFGEFLEMRRVAFAEPMPPTRLCGVCGVLPRRTLLLPCNHIAEHLTQCGGGKIKCCKCNRPVFRNHAVNHYRSCTGLQHAATAGAAAKGDKMADIEKSTRELMLRQGRRTGGRAKPLHEHFGRQAMVDHRVVRKPRAGVERWGHWTIKKNWQDIELKGYVDRGALYVNVEFE</sequence>
<evidence type="ECO:0000313" key="2">
    <source>
        <dbReference type="Proteomes" id="UP000821837"/>
    </source>
</evidence>
<dbReference type="EMBL" id="JABSTV010001246">
    <property type="protein sequence ID" value="KAH7976886.1"/>
    <property type="molecule type" value="Genomic_DNA"/>
</dbReference>
<organism evidence="1 2">
    <name type="scientific">Rhipicephalus sanguineus</name>
    <name type="common">Brown dog tick</name>
    <name type="synonym">Ixodes sanguineus</name>
    <dbReference type="NCBI Taxonomy" id="34632"/>
    <lineage>
        <taxon>Eukaryota</taxon>
        <taxon>Metazoa</taxon>
        <taxon>Ecdysozoa</taxon>
        <taxon>Arthropoda</taxon>
        <taxon>Chelicerata</taxon>
        <taxon>Arachnida</taxon>
        <taxon>Acari</taxon>
        <taxon>Parasitiformes</taxon>
        <taxon>Ixodida</taxon>
        <taxon>Ixodoidea</taxon>
        <taxon>Ixodidae</taxon>
        <taxon>Rhipicephalinae</taxon>
        <taxon>Rhipicephalus</taxon>
        <taxon>Rhipicephalus</taxon>
    </lineage>
</organism>
<dbReference type="VEuPathDB" id="VectorBase:RSAN_038251"/>
<dbReference type="VEuPathDB" id="VectorBase:RSAN_046618"/>
<dbReference type="Proteomes" id="UP000821837">
    <property type="component" value="Chromosome 10"/>
</dbReference>
<name>A0A9D4T6R5_RHISA</name>
<comment type="caution">
    <text evidence="1">The sequence shown here is derived from an EMBL/GenBank/DDBJ whole genome shotgun (WGS) entry which is preliminary data.</text>
</comment>
<keyword evidence="2" id="KW-1185">Reference proteome</keyword>
<gene>
    <name evidence="1" type="ORF">HPB52_021003</name>
</gene>
<reference evidence="1" key="1">
    <citation type="journal article" date="2020" name="Cell">
        <title>Large-Scale Comparative Analyses of Tick Genomes Elucidate Their Genetic Diversity and Vector Capacities.</title>
        <authorList>
            <consortium name="Tick Genome and Microbiome Consortium (TIGMIC)"/>
            <person name="Jia N."/>
            <person name="Wang J."/>
            <person name="Shi W."/>
            <person name="Du L."/>
            <person name="Sun Y."/>
            <person name="Zhan W."/>
            <person name="Jiang J.F."/>
            <person name="Wang Q."/>
            <person name="Zhang B."/>
            <person name="Ji P."/>
            <person name="Bell-Sakyi L."/>
            <person name="Cui X.M."/>
            <person name="Yuan T.T."/>
            <person name="Jiang B.G."/>
            <person name="Yang W.F."/>
            <person name="Lam T.T."/>
            <person name="Chang Q.C."/>
            <person name="Ding S.J."/>
            <person name="Wang X.J."/>
            <person name="Zhu J.G."/>
            <person name="Ruan X.D."/>
            <person name="Zhao L."/>
            <person name="Wei J.T."/>
            <person name="Ye R.Z."/>
            <person name="Que T.C."/>
            <person name="Du C.H."/>
            <person name="Zhou Y.H."/>
            <person name="Cheng J.X."/>
            <person name="Dai P.F."/>
            <person name="Guo W.B."/>
            <person name="Han X.H."/>
            <person name="Huang E.J."/>
            <person name="Li L.F."/>
            <person name="Wei W."/>
            <person name="Gao Y.C."/>
            <person name="Liu J.Z."/>
            <person name="Shao H.Z."/>
            <person name="Wang X."/>
            <person name="Wang C.C."/>
            <person name="Yang T.C."/>
            <person name="Huo Q.B."/>
            <person name="Li W."/>
            <person name="Chen H.Y."/>
            <person name="Chen S.E."/>
            <person name="Zhou L.G."/>
            <person name="Ni X.B."/>
            <person name="Tian J.H."/>
            <person name="Sheng Y."/>
            <person name="Liu T."/>
            <person name="Pan Y.S."/>
            <person name="Xia L.Y."/>
            <person name="Li J."/>
            <person name="Zhao F."/>
            <person name="Cao W.C."/>
        </authorList>
    </citation>
    <scope>NUCLEOTIDE SEQUENCE</scope>
    <source>
        <strain evidence="1">Rsan-2018</strain>
    </source>
</reference>
<protein>
    <submittedName>
        <fullName evidence="1">Uncharacterized protein</fullName>
    </submittedName>
</protein>